<keyword evidence="6" id="KW-1185">Reference proteome</keyword>
<dbReference type="AlphaFoldDB" id="A0A5C6S3B5"/>
<dbReference type="GO" id="GO:0030145">
    <property type="term" value="F:manganese ion binding"/>
    <property type="evidence" value="ECO:0007669"/>
    <property type="project" value="InterPro"/>
</dbReference>
<accession>A0A5C6S3B5</accession>
<protein>
    <recommendedName>
        <fullName evidence="2">protein-tyrosine-phosphatase</fullName>
        <ecNumber evidence="2">3.1.3.48</ecNumber>
    </recommendedName>
</protein>
<comment type="catalytic activity">
    <reaction evidence="4">
        <text>O-phospho-L-tyrosyl-[protein] + H2O = L-tyrosyl-[protein] + phosphate</text>
        <dbReference type="Rhea" id="RHEA:10684"/>
        <dbReference type="Rhea" id="RHEA-COMP:10136"/>
        <dbReference type="Rhea" id="RHEA-COMP:20101"/>
        <dbReference type="ChEBI" id="CHEBI:15377"/>
        <dbReference type="ChEBI" id="CHEBI:43474"/>
        <dbReference type="ChEBI" id="CHEBI:46858"/>
        <dbReference type="ChEBI" id="CHEBI:61978"/>
        <dbReference type="EC" id="3.1.3.48"/>
    </reaction>
</comment>
<evidence type="ECO:0000256" key="3">
    <source>
        <dbReference type="ARBA" id="ARBA00022801"/>
    </source>
</evidence>
<dbReference type="PIRSF" id="PIRSF016557">
    <property type="entry name" value="Caps_synth_CpsB"/>
    <property type="match status" value="1"/>
</dbReference>
<dbReference type="Gene3D" id="3.20.20.140">
    <property type="entry name" value="Metal-dependent hydrolases"/>
    <property type="match status" value="1"/>
</dbReference>
<name>A0A5C6S3B5_9BACT</name>
<dbReference type="EMBL" id="VOOR01000003">
    <property type="protein sequence ID" value="TXB68914.1"/>
    <property type="molecule type" value="Genomic_DNA"/>
</dbReference>
<dbReference type="OrthoDB" id="9788539at2"/>
<sequence>MFSFFKKTRPLGSYRFLGTDFHSHLLPGIDDGAKDMADSLRLIRRLADMGFTRLITTPHIMADLYPNTPEAILAKRDEVRKAMQEAGISLPLDAAAEYLMDEGFEALLETGNLLALPGNRVLVEMSFISEPPKLDAYLFRLQTKGYRPVLAHPERYLFLRERMSRYQELRERGCEFQLNLLSLTGYYGKPTRENALALLKAGLIDYAASDLHHDRHAERLEAALQDPGIAKALGQATLRNDTL</sequence>
<dbReference type="InterPro" id="IPR016195">
    <property type="entry name" value="Pol/histidinol_Pase-like"/>
</dbReference>
<comment type="similarity">
    <text evidence="1">Belongs to the metallo-dependent hydrolases superfamily. CpsB/CapC family.</text>
</comment>
<dbReference type="PANTHER" id="PTHR39181:SF1">
    <property type="entry name" value="TYROSINE-PROTEIN PHOSPHATASE YWQE"/>
    <property type="match status" value="1"/>
</dbReference>
<proteinExistence type="inferred from homology"/>
<evidence type="ECO:0000256" key="4">
    <source>
        <dbReference type="ARBA" id="ARBA00051722"/>
    </source>
</evidence>
<dbReference type="PANTHER" id="PTHR39181">
    <property type="entry name" value="TYROSINE-PROTEIN PHOSPHATASE YWQE"/>
    <property type="match status" value="1"/>
</dbReference>
<dbReference type="Pfam" id="PF19567">
    <property type="entry name" value="CpsB_CapC"/>
    <property type="match status" value="1"/>
</dbReference>
<evidence type="ECO:0000313" key="5">
    <source>
        <dbReference type="EMBL" id="TXB68914.1"/>
    </source>
</evidence>
<comment type="caution">
    <text evidence="5">The sequence shown here is derived from an EMBL/GenBank/DDBJ whole genome shotgun (WGS) entry which is preliminary data.</text>
</comment>
<reference evidence="5 6" key="1">
    <citation type="submission" date="2019-08" db="EMBL/GenBank/DDBJ databases">
        <title>Genome of Phaeodactylibacter luteus.</title>
        <authorList>
            <person name="Bowman J.P."/>
        </authorList>
    </citation>
    <scope>NUCLEOTIDE SEQUENCE [LARGE SCALE GENOMIC DNA]</scope>
    <source>
        <strain evidence="5 6">KCTC 42180</strain>
    </source>
</reference>
<evidence type="ECO:0000256" key="2">
    <source>
        <dbReference type="ARBA" id="ARBA00013064"/>
    </source>
</evidence>
<dbReference type="EC" id="3.1.3.48" evidence="2"/>
<gene>
    <name evidence="5" type="ORF">FRY97_02275</name>
</gene>
<evidence type="ECO:0000313" key="6">
    <source>
        <dbReference type="Proteomes" id="UP000321580"/>
    </source>
</evidence>
<keyword evidence="3" id="KW-0378">Hydrolase</keyword>
<dbReference type="RefSeq" id="WP_147165801.1">
    <property type="nucleotide sequence ID" value="NZ_VOOR01000003.1"/>
</dbReference>
<dbReference type="SUPFAM" id="SSF89550">
    <property type="entry name" value="PHP domain-like"/>
    <property type="match status" value="1"/>
</dbReference>
<dbReference type="InterPro" id="IPR016667">
    <property type="entry name" value="Caps_polysacc_synth_CpsB/CapC"/>
</dbReference>
<organism evidence="5 6">
    <name type="scientific">Phaeodactylibacter luteus</name>
    <dbReference type="NCBI Taxonomy" id="1564516"/>
    <lineage>
        <taxon>Bacteria</taxon>
        <taxon>Pseudomonadati</taxon>
        <taxon>Bacteroidota</taxon>
        <taxon>Saprospiria</taxon>
        <taxon>Saprospirales</taxon>
        <taxon>Haliscomenobacteraceae</taxon>
        <taxon>Phaeodactylibacter</taxon>
    </lineage>
</organism>
<dbReference type="GO" id="GO:0004725">
    <property type="term" value="F:protein tyrosine phosphatase activity"/>
    <property type="evidence" value="ECO:0007669"/>
    <property type="project" value="UniProtKB-EC"/>
</dbReference>
<dbReference type="Proteomes" id="UP000321580">
    <property type="component" value="Unassembled WGS sequence"/>
</dbReference>
<evidence type="ECO:0000256" key="1">
    <source>
        <dbReference type="ARBA" id="ARBA00005750"/>
    </source>
</evidence>